<evidence type="ECO:0000313" key="14">
    <source>
        <dbReference type="EMBL" id="GGH38722.1"/>
    </source>
</evidence>
<dbReference type="InterPro" id="IPR012338">
    <property type="entry name" value="Beta-lactam/transpept-like"/>
</dbReference>
<dbReference type="GO" id="GO:0005886">
    <property type="term" value="C:plasma membrane"/>
    <property type="evidence" value="ECO:0007669"/>
    <property type="project" value="TreeGrafter"/>
</dbReference>
<dbReference type="Proteomes" id="UP000657592">
    <property type="component" value="Unassembled WGS sequence"/>
</dbReference>
<evidence type="ECO:0000256" key="3">
    <source>
        <dbReference type="ARBA" id="ARBA00007898"/>
    </source>
</evidence>
<evidence type="ECO:0000259" key="12">
    <source>
        <dbReference type="Pfam" id="PF00905"/>
    </source>
</evidence>
<reference evidence="14" key="2">
    <citation type="submission" date="2020-09" db="EMBL/GenBank/DDBJ databases">
        <authorList>
            <person name="Sun Q."/>
            <person name="Zhou Y."/>
        </authorList>
    </citation>
    <scope>NUCLEOTIDE SEQUENCE</scope>
    <source>
        <strain evidence="14">CGMCC 1.15794</strain>
    </source>
</reference>
<evidence type="ECO:0000256" key="9">
    <source>
        <dbReference type="RuleBase" id="RU361140"/>
    </source>
</evidence>
<evidence type="ECO:0000256" key="4">
    <source>
        <dbReference type="ARBA" id="ARBA00012865"/>
    </source>
</evidence>
<protein>
    <recommendedName>
        <fullName evidence="4 9">Beta-lactamase</fullName>
        <ecNumber evidence="4 9">3.5.2.6</ecNumber>
    </recommendedName>
</protein>
<feature type="domain" description="Penicillin-binding protein dimerisation" evidence="13">
    <location>
        <begin position="147"/>
        <end position="306"/>
    </location>
</feature>
<dbReference type="SUPFAM" id="SSF56519">
    <property type="entry name" value="Penicillin binding protein dimerisation domain"/>
    <property type="match status" value="1"/>
</dbReference>
<evidence type="ECO:0000313" key="15">
    <source>
        <dbReference type="Proteomes" id="UP000657592"/>
    </source>
</evidence>
<keyword evidence="14" id="KW-0132">Cell division</keyword>
<dbReference type="Gene3D" id="3.40.710.10">
    <property type="entry name" value="DD-peptidase/beta-lactamase superfamily"/>
    <property type="match status" value="1"/>
</dbReference>
<evidence type="ECO:0000256" key="6">
    <source>
        <dbReference type="ARBA" id="ARBA00022801"/>
    </source>
</evidence>
<feature type="domain" description="Penicillin-binding protein transpeptidase" evidence="12">
    <location>
        <begin position="351"/>
        <end position="628"/>
    </location>
</feature>
<keyword evidence="7" id="KW-0472">Membrane</keyword>
<dbReference type="Pfam" id="PF00905">
    <property type="entry name" value="Transpeptidase"/>
    <property type="match status" value="1"/>
</dbReference>
<evidence type="ECO:0000256" key="5">
    <source>
        <dbReference type="ARBA" id="ARBA00022729"/>
    </source>
</evidence>
<dbReference type="GO" id="GO:0008800">
    <property type="term" value="F:beta-lactamase activity"/>
    <property type="evidence" value="ECO:0007669"/>
    <property type="project" value="UniProtKB-UniRule"/>
</dbReference>
<dbReference type="PROSITE" id="PS00337">
    <property type="entry name" value="BETA_LACTAMASE_D"/>
    <property type="match status" value="1"/>
</dbReference>
<keyword evidence="6 9" id="KW-0378">Hydrolase</keyword>
<dbReference type="GO" id="GO:0008658">
    <property type="term" value="F:penicillin binding"/>
    <property type="evidence" value="ECO:0007669"/>
    <property type="project" value="InterPro"/>
</dbReference>
<dbReference type="EMBL" id="BMJY01000002">
    <property type="protein sequence ID" value="GGH38722.1"/>
    <property type="molecule type" value="Genomic_DNA"/>
</dbReference>
<evidence type="ECO:0000256" key="7">
    <source>
        <dbReference type="ARBA" id="ARBA00023136"/>
    </source>
</evidence>
<dbReference type="GO" id="GO:0046677">
    <property type="term" value="P:response to antibiotic"/>
    <property type="evidence" value="ECO:0007669"/>
    <property type="project" value="UniProtKB-UniRule"/>
</dbReference>
<name>A0A917IDX5_9MICO</name>
<keyword evidence="8 9" id="KW-0046">Antibiotic resistance</keyword>
<proteinExistence type="inferred from homology"/>
<dbReference type="GO" id="GO:0017001">
    <property type="term" value="P:antibiotic catabolic process"/>
    <property type="evidence" value="ECO:0007669"/>
    <property type="project" value="InterPro"/>
</dbReference>
<dbReference type="GO" id="GO:0051301">
    <property type="term" value="P:cell division"/>
    <property type="evidence" value="ECO:0007669"/>
    <property type="project" value="UniProtKB-KW"/>
</dbReference>
<comment type="caution">
    <text evidence="14">The sequence shown here is derived from an EMBL/GenBank/DDBJ whole genome shotgun (WGS) entry which is preliminary data.</text>
</comment>
<keyword evidence="5 11" id="KW-0732">Signal</keyword>
<gene>
    <name evidence="14" type="ORF">GCM10010921_09480</name>
</gene>
<dbReference type="SUPFAM" id="SSF56601">
    <property type="entry name" value="beta-lactamase/transpeptidase-like"/>
    <property type="match status" value="1"/>
</dbReference>
<evidence type="ECO:0000256" key="2">
    <source>
        <dbReference type="ARBA" id="ARBA00007171"/>
    </source>
</evidence>
<feature type="region of interest" description="Disordered" evidence="10">
    <location>
        <begin position="567"/>
        <end position="588"/>
    </location>
</feature>
<dbReference type="Pfam" id="PF03717">
    <property type="entry name" value="PBP_dimer"/>
    <property type="match status" value="1"/>
</dbReference>
<dbReference type="InterPro" id="IPR050515">
    <property type="entry name" value="Beta-lactam/transpept"/>
</dbReference>
<evidence type="ECO:0000259" key="13">
    <source>
        <dbReference type="Pfam" id="PF03717"/>
    </source>
</evidence>
<evidence type="ECO:0000256" key="8">
    <source>
        <dbReference type="ARBA" id="ARBA00023251"/>
    </source>
</evidence>
<dbReference type="InterPro" id="IPR001460">
    <property type="entry name" value="PCN-bd_Tpept"/>
</dbReference>
<feature type="chain" id="PRO_5038503530" description="Beta-lactamase" evidence="11">
    <location>
        <begin position="23"/>
        <end position="631"/>
    </location>
</feature>
<comment type="subcellular location">
    <subcellularLocation>
        <location evidence="1">Membrane</location>
    </subcellularLocation>
</comment>
<evidence type="ECO:0000256" key="1">
    <source>
        <dbReference type="ARBA" id="ARBA00004370"/>
    </source>
</evidence>
<dbReference type="PANTHER" id="PTHR30627:SF24">
    <property type="entry name" value="PENICILLIN-BINDING PROTEIN 4B"/>
    <property type="match status" value="1"/>
</dbReference>
<sequence>MPRSLQRCAALIVLALVLPLAACTNEADDAARKAADDLAASLSNHSLEGVVLTDADAAGAFEELVAPVAAYEVEVTAGEVERDGPSANAVLHWSWTVEGHEWTYDTSVALTEENVNEEARWAVEWSPAAIVPDLAADERIAVSREFGPRADVVDAAGEPIVTARPVGRFGLDKANVGPEQVGESAERIAAAVGIDPAAFRASAESSGPQAFVEALMVRAGEEHLHVNPDFSEIPGALVVEDTVPLAPTRRFAREILGFVGEATAEAVEASDGAIRPGDRVGLAGLLARYDGTLRGTPSVRIEAVGADDARRTLAEWDGDPAEPLELTLNQEMQLHAEDVLAQLGEDAGGSAIVAIRPSTGEILVAANGPGNGGMNAATAGQYAPGSTFKLVTALALLRAGVTPDQGVSCPPTLTVDGFTFQNYDDYPAGALGDISFRSAIAHSCNTALIGLRDRIEPSDLAAAAETLGLTAEIDLGYPASMGQVPDPEGETERAADLIGQGRVQASPLAMATVAASIQVGRTVVPHLLVGHTGEPEPAQPLTADEASVLQELMRAVVTEGSARFLGSIPGDPVGAKTGTAEHGQPDENGDLPTHAWMVGTHGDLAVAVFIERGESGAQTAGPLLRALFERW</sequence>
<keyword evidence="14" id="KW-0131">Cell cycle</keyword>
<dbReference type="InterPro" id="IPR002137">
    <property type="entry name" value="Beta-lactam_class-D_AS"/>
</dbReference>
<keyword evidence="15" id="KW-1185">Reference proteome</keyword>
<dbReference type="Gene3D" id="3.90.1310.10">
    <property type="entry name" value="Penicillin-binding protein 2a (Domain 2)"/>
    <property type="match status" value="1"/>
</dbReference>
<dbReference type="InterPro" id="IPR005311">
    <property type="entry name" value="PBP_dimer"/>
</dbReference>
<dbReference type="EC" id="3.5.2.6" evidence="4 9"/>
<accession>A0A917IDX5</accession>
<comment type="similarity">
    <text evidence="2">Belongs to the transpeptidase family.</text>
</comment>
<dbReference type="PANTHER" id="PTHR30627">
    <property type="entry name" value="PEPTIDOGLYCAN D,D-TRANSPEPTIDASE"/>
    <property type="match status" value="1"/>
</dbReference>
<reference evidence="14" key="1">
    <citation type="journal article" date="2014" name="Int. J. Syst. Evol. Microbiol.">
        <title>Complete genome sequence of Corynebacterium casei LMG S-19264T (=DSM 44701T), isolated from a smear-ripened cheese.</title>
        <authorList>
            <consortium name="US DOE Joint Genome Institute (JGI-PGF)"/>
            <person name="Walter F."/>
            <person name="Albersmeier A."/>
            <person name="Kalinowski J."/>
            <person name="Ruckert C."/>
        </authorList>
    </citation>
    <scope>NUCLEOTIDE SEQUENCE</scope>
    <source>
        <strain evidence="14">CGMCC 1.15794</strain>
    </source>
</reference>
<dbReference type="GO" id="GO:0071555">
    <property type="term" value="P:cell wall organization"/>
    <property type="evidence" value="ECO:0007669"/>
    <property type="project" value="TreeGrafter"/>
</dbReference>
<evidence type="ECO:0000256" key="10">
    <source>
        <dbReference type="SAM" id="MobiDB-lite"/>
    </source>
</evidence>
<dbReference type="InterPro" id="IPR036138">
    <property type="entry name" value="PBP_dimer_sf"/>
</dbReference>
<comment type="similarity">
    <text evidence="3 9">Belongs to the class-D beta-lactamase family.</text>
</comment>
<comment type="catalytic activity">
    <reaction evidence="9">
        <text>a beta-lactam + H2O = a substituted beta-amino acid</text>
        <dbReference type="Rhea" id="RHEA:20401"/>
        <dbReference type="ChEBI" id="CHEBI:15377"/>
        <dbReference type="ChEBI" id="CHEBI:35627"/>
        <dbReference type="ChEBI" id="CHEBI:140347"/>
        <dbReference type="EC" id="3.5.2.6"/>
    </reaction>
</comment>
<evidence type="ECO:0000256" key="11">
    <source>
        <dbReference type="SAM" id="SignalP"/>
    </source>
</evidence>
<organism evidence="14 15">
    <name type="scientific">Microbacterium album</name>
    <dbReference type="NCBI Taxonomy" id="2053191"/>
    <lineage>
        <taxon>Bacteria</taxon>
        <taxon>Bacillati</taxon>
        <taxon>Actinomycetota</taxon>
        <taxon>Actinomycetes</taxon>
        <taxon>Micrococcales</taxon>
        <taxon>Microbacteriaceae</taxon>
        <taxon>Microbacterium</taxon>
    </lineage>
</organism>
<feature type="signal peptide" evidence="11">
    <location>
        <begin position="1"/>
        <end position="22"/>
    </location>
</feature>
<dbReference type="GO" id="GO:0071972">
    <property type="term" value="F:peptidoglycan L,D-transpeptidase activity"/>
    <property type="evidence" value="ECO:0007669"/>
    <property type="project" value="TreeGrafter"/>
</dbReference>
<dbReference type="AlphaFoldDB" id="A0A917IDX5"/>